<dbReference type="PANTHER" id="PTHR24559:SF430">
    <property type="entry name" value="RNA-DIRECTED DNA POLYMERASE"/>
    <property type="match status" value="1"/>
</dbReference>
<dbReference type="Proteomes" id="UP000257109">
    <property type="component" value="Unassembled WGS sequence"/>
</dbReference>
<dbReference type="InterPro" id="IPR053134">
    <property type="entry name" value="RNA-dir_DNA_polymerase"/>
</dbReference>
<dbReference type="Pfam" id="PF00078">
    <property type="entry name" value="RVT_1"/>
    <property type="match status" value="1"/>
</dbReference>
<dbReference type="OrthoDB" id="101614at2759"/>
<proteinExistence type="predicted"/>
<gene>
    <name evidence="2" type="primary">pol</name>
    <name evidence="2" type="ORF">CR513_34489</name>
</gene>
<dbReference type="PROSITE" id="PS50878">
    <property type="entry name" value="RT_POL"/>
    <property type="match status" value="1"/>
</dbReference>
<accession>A0A371G1M1</accession>
<evidence type="ECO:0000259" key="1">
    <source>
        <dbReference type="PROSITE" id="PS50878"/>
    </source>
</evidence>
<dbReference type="SUPFAM" id="SSF56672">
    <property type="entry name" value="DNA/RNA polymerases"/>
    <property type="match status" value="1"/>
</dbReference>
<dbReference type="CDD" id="cd01647">
    <property type="entry name" value="RT_LTR"/>
    <property type="match status" value="1"/>
</dbReference>
<name>A0A371G1M1_MUCPR</name>
<dbReference type="InterPro" id="IPR000477">
    <property type="entry name" value="RT_dom"/>
</dbReference>
<reference evidence="2" key="1">
    <citation type="submission" date="2018-05" db="EMBL/GenBank/DDBJ databases">
        <title>Draft genome of Mucuna pruriens seed.</title>
        <authorList>
            <person name="Nnadi N.E."/>
            <person name="Vos R."/>
            <person name="Hasami M.H."/>
            <person name="Devisetty U.K."/>
            <person name="Aguiy J.C."/>
        </authorList>
    </citation>
    <scope>NUCLEOTIDE SEQUENCE [LARGE SCALE GENOMIC DNA]</scope>
    <source>
        <strain evidence="2">JCA_2017</strain>
    </source>
</reference>
<dbReference type="PANTHER" id="PTHR24559">
    <property type="entry name" value="TRANSPOSON TY3-I GAG-POL POLYPROTEIN"/>
    <property type="match status" value="1"/>
</dbReference>
<dbReference type="InterPro" id="IPR043128">
    <property type="entry name" value="Rev_trsase/Diguanyl_cyclase"/>
</dbReference>
<sequence>MTKEQKANLIHCLQQNCDVFAWAPEDMPGIDPNFMNHRLSMAKDARQVMQKKRKQGEEKRKAIQEETNKLLKAGFIREVRYPEWLANVVMVRKANGKWRMCTDYTDLNKVCPKDPYPLPNIDRLVDNVAGFEFLSFMDTYSGYNQIKMHPDDEEKTAFITNGGAFCYKVMPFGLKNVEATYQRLMDKIFEDVIGRDIEVYVDDMVAKSKGGEGHCEALGRVFEVLRRHQLRLNPEKCSFRVQAGRFMGFMLTERGIEANLDKCGAVITSEVATSVLNTLKKERNFAWTLECEEAFLRLKAMLATPPILVRPELGQPLYLYISVTEAAISSVLIQEKEREQYLVYFISKTLQGPEKRYQKFEREALALVVASRWLRLYFQSFSIIVRTDLPVQQVLRKPDLAGRMVAWSVQLFEFDISFERRCQIKAQALADFITELTPEHKQLEGDWYLSVDGSSNQTRSGAGVILEGPDAILIE</sequence>
<dbReference type="InterPro" id="IPR041577">
    <property type="entry name" value="RT_RNaseH_2"/>
</dbReference>
<dbReference type="Gene3D" id="3.10.10.10">
    <property type="entry name" value="HIV Type 1 Reverse Transcriptase, subunit A, domain 1"/>
    <property type="match status" value="1"/>
</dbReference>
<keyword evidence="3" id="KW-1185">Reference proteome</keyword>
<dbReference type="InterPro" id="IPR043502">
    <property type="entry name" value="DNA/RNA_pol_sf"/>
</dbReference>
<evidence type="ECO:0000313" key="3">
    <source>
        <dbReference type="Proteomes" id="UP000257109"/>
    </source>
</evidence>
<dbReference type="EMBL" id="QJKJ01007045">
    <property type="protein sequence ID" value="RDX84455.1"/>
    <property type="molecule type" value="Genomic_DNA"/>
</dbReference>
<protein>
    <submittedName>
        <fullName evidence="2">Retrovirus-related Pol polyprotein from transposon 17.6</fullName>
    </submittedName>
</protein>
<dbReference type="AlphaFoldDB" id="A0A371G1M1"/>
<feature type="non-terminal residue" evidence="2">
    <location>
        <position position="1"/>
    </location>
</feature>
<dbReference type="Gene3D" id="3.30.70.270">
    <property type="match status" value="2"/>
</dbReference>
<dbReference type="Pfam" id="PF17919">
    <property type="entry name" value="RT_RNaseH_2"/>
    <property type="match status" value="1"/>
</dbReference>
<comment type="caution">
    <text evidence="2">The sequence shown here is derived from an EMBL/GenBank/DDBJ whole genome shotgun (WGS) entry which is preliminary data.</text>
</comment>
<organism evidence="2 3">
    <name type="scientific">Mucuna pruriens</name>
    <name type="common">Velvet bean</name>
    <name type="synonym">Dolichos pruriens</name>
    <dbReference type="NCBI Taxonomy" id="157652"/>
    <lineage>
        <taxon>Eukaryota</taxon>
        <taxon>Viridiplantae</taxon>
        <taxon>Streptophyta</taxon>
        <taxon>Embryophyta</taxon>
        <taxon>Tracheophyta</taxon>
        <taxon>Spermatophyta</taxon>
        <taxon>Magnoliopsida</taxon>
        <taxon>eudicotyledons</taxon>
        <taxon>Gunneridae</taxon>
        <taxon>Pentapetalae</taxon>
        <taxon>rosids</taxon>
        <taxon>fabids</taxon>
        <taxon>Fabales</taxon>
        <taxon>Fabaceae</taxon>
        <taxon>Papilionoideae</taxon>
        <taxon>50 kb inversion clade</taxon>
        <taxon>NPAAA clade</taxon>
        <taxon>indigoferoid/millettioid clade</taxon>
        <taxon>Phaseoleae</taxon>
        <taxon>Mucuna</taxon>
    </lineage>
</organism>
<feature type="domain" description="Reverse transcriptase" evidence="1">
    <location>
        <begin position="72"/>
        <end position="251"/>
    </location>
</feature>
<evidence type="ECO:0000313" key="2">
    <source>
        <dbReference type="EMBL" id="RDX84455.1"/>
    </source>
</evidence>